<evidence type="ECO:0000313" key="1">
    <source>
        <dbReference type="EMBL" id="TKC00292.1"/>
    </source>
</evidence>
<accession>A0A4U1C4Q5</accession>
<proteinExistence type="predicted"/>
<dbReference type="RefSeq" id="WP_136824503.1">
    <property type="nucleotide sequence ID" value="NZ_SWBP01000001.1"/>
</dbReference>
<sequence>MENEELRCETSLLSAAEMEQPQEVLIQLFDAQSSENFKKDLWELLKATVSNFSWTYRGEPGCVVRIQKDMLRLLEALYLLLKSREVEEGELQIDHFQLGSREQIILEREELKNLYKVFYSHTGKVKKLSLAELENPYLAIKACFQFQSLAQWQNVLAEWAEYALTQTSFTSATEDADFLVAYEYLEKMIEVAFLLGNEDEATKAKDEQQCLSYLNKKNREHAKGPVNEKLFKAFQAFVESTPAKRLNRNLRKMMLDFLHYNIGGLPVDFEDYLIDFYYLTTLLDVAEDEMNAKGGDA</sequence>
<gene>
    <name evidence="1" type="ORF">FA046_01010</name>
</gene>
<reference evidence="1 2" key="1">
    <citation type="submission" date="2019-04" db="EMBL/GenBank/DDBJ databases">
        <title>Pedobacter sp. AR-3-17 sp. nov., isolated from Arctic soil.</title>
        <authorList>
            <person name="Dahal R.H."/>
            <person name="Kim D.-U."/>
        </authorList>
    </citation>
    <scope>NUCLEOTIDE SEQUENCE [LARGE SCALE GENOMIC DNA]</scope>
    <source>
        <strain evidence="1 2">AR-3-17</strain>
    </source>
</reference>
<organism evidence="1 2">
    <name type="scientific">Pedobacter cryophilus</name>
    <dbReference type="NCBI Taxonomy" id="2571271"/>
    <lineage>
        <taxon>Bacteria</taxon>
        <taxon>Pseudomonadati</taxon>
        <taxon>Bacteroidota</taxon>
        <taxon>Sphingobacteriia</taxon>
        <taxon>Sphingobacteriales</taxon>
        <taxon>Sphingobacteriaceae</taxon>
        <taxon>Pedobacter</taxon>
    </lineage>
</organism>
<name>A0A4U1C4Q5_9SPHI</name>
<dbReference type="AlphaFoldDB" id="A0A4U1C4Q5"/>
<evidence type="ECO:0000313" key="2">
    <source>
        <dbReference type="Proteomes" id="UP000308181"/>
    </source>
</evidence>
<keyword evidence="2" id="KW-1185">Reference proteome</keyword>
<comment type="caution">
    <text evidence="1">The sequence shown here is derived from an EMBL/GenBank/DDBJ whole genome shotgun (WGS) entry which is preliminary data.</text>
</comment>
<protein>
    <submittedName>
        <fullName evidence="1">Uncharacterized protein</fullName>
    </submittedName>
</protein>
<dbReference type="EMBL" id="SWBP01000001">
    <property type="protein sequence ID" value="TKC00292.1"/>
    <property type="molecule type" value="Genomic_DNA"/>
</dbReference>
<dbReference type="OrthoDB" id="781694at2"/>
<dbReference type="Proteomes" id="UP000308181">
    <property type="component" value="Unassembled WGS sequence"/>
</dbReference>